<dbReference type="Pfam" id="PF04324">
    <property type="entry name" value="Fer2_BFD"/>
    <property type="match status" value="1"/>
</dbReference>
<gene>
    <name evidence="5" type="ORF">DPM12_18635</name>
</gene>
<keyword evidence="1" id="KW-0560">Oxidoreductase</keyword>
<dbReference type="InterPro" id="IPR007419">
    <property type="entry name" value="BFD-like_2Fe2S-bd_dom"/>
</dbReference>
<dbReference type="InterPro" id="IPR041854">
    <property type="entry name" value="BFD-like_2Fe2S-bd_dom_sf"/>
</dbReference>
<feature type="region of interest" description="Disordered" evidence="2">
    <location>
        <begin position="1"/>
        <end position="48"/>
    </location>
</feature>
<dbReference type="EMBL" id="QMIG01000025">
    <property type="protein sequence ID" value="RAW10744.1"/>
    <property type="molecule type" value="Genomic_DNA"/>
</dbReference>
<dbReference type="SUPFAM" id="SSF51905">
    <property type="entry name" value="FAD/NAD(P)-binding domain"/>
    <property type="match status" value="1"/>
</dbReference>
<dbReference type="InterPro" id="IPR017224">
    <property type="entry name" value="Opine_Oxase_asu/HCN_bsu"/>
</dbReference>
<accession>A0A329QEN4</accession>
<dbReference type="InterPro" id="IPR023753">
    <property type="entry name" value="FAD/NAD-binding_dom"/>
</dbReference>
<dbReference type="OrthoDB" id="9801699at2"/>
<sequence>MATSSSPSTIRCPVRRARPRPSPQPSPRPNPPIDRHRSPRTRPGPIPRFGREAAVREILIIGAGPAGLAAARAARARGASVTLLDAADDVGGQYWRHLPASLSAGREDLLHHGWATFTALRSDLDDDPGCRIVRGAQVWAIERGETTGRPDAARPDAARPDAGNRDTGRPDAEPAEHDDRGGHVVHALAGPVDGTDRERITLTPDALVLATGAHDRTLPFPGWDLPGVFTPGAAQALAKGERVTVGERVAVAGAGPFLLPVAASLVQTGTTVVGVFEASRARTLAAGWLSRPWRLARAGKKGAELAGYAAGQLRHRIPYRTGTAVIRAHGTDAVTAVTVAKLDRDWRPIPGTERRIPVDAVCAGHGFTPRLELAVAAGCVLTGDSFVAVDDAQRTSEPGVYAAGEITGIGGVELAMAEGSIAGHHAAGGDTGTSPVRAARVARGVHRDIARRIEAAHGIRPGWSSWLDDDTVICRCEEVRHGPLRDTAAATASTSLRSLKLSTRAGLGICQGRMCGRTVDALLRQHAPHAHRNDNATFDHRPLAFPLRLAELADHPKDNDRKESA</sequence>
<evidence type="ECO:0000256" key="2">
    <source>
        <dbReference type="SAM" id="MobiDB-lite"/>
    </source>
</evidence>
<dbReference type="PRINTS" id="PR00411">
    <property type="entry name" value="PNDRDTASEI"/>
</dbReference>
<evidence type="ECO:0000259" key="4">
    <source>
        <dbReference type="Pfam" id="PF07992"/>
    </source>
</evidence>
<dbReference type="Gene3D" id="1.10.10.1100">
    <property type="entry name" value="BFD-like [2Fe-2S]-binding domain"/>
    <property type="match status" value="1"/>
</dbReference>
<evidence type="ECO:0000259" key="3">
    <source>
        <dbReference type="Pfam" id="PF04324"/>
    </source>
</evidence>
<evidence type="ECO:0000256" key="1">
    <source>
        <dbReference type="ARBA" id="ARBA00023002"/>
    </source>
</evidence>
<comment type="caution">
    <text evidence="5">The sequence shown here is derived from an EMBL/GenBank/DDBJ whole genome shotgun (WGS) entry which is preliminary data.</text>
</comment>
<keyword evidence="6" id="KW-1185">Reference proteome</keyword>
<name>A0A329QEN4_9ACTN</name>
<feature type="region of interest" description="Disordered" evidence="2">
    <location>
        <begin position="143"/>
        <end position="190"/>
    </location>
</feature>
<dbReference type="InterPro" id="IPR051691">
    <property type="entry name" value="Metab_Enz_Cyan_OpOx_G3PDH"/>
</dbReference>
<feature type="domain" description="FAD/NAD(P)-binding" evidence="4">
    <location>
        <begin position="57"/>
        <end position="418"/>
    </location>
</feature>
<dbReference type="Gene3D" id="3.50.50.60">
    <property type="entry name" value="FAD/NAD(P)-binding domain"/>
    <property type="match status" value="4"/>
</dbReference>
<feature type="compositionally biased region" description="Pro residues" evidence="2">
    <location>
        <begin position="20"/>
        <end position="32"/>
    </location>
</feature>
<reference evidence="5 6" key="1">
    <citation type="submission" date="2018-06" db="EMBL/GenBank/DDBJ databases">
        <title>Phytoactinopolyspora halophila sp. nov., a novel halophilic actinomycete isolated from a saline soil in China.</title>
        <authorList>
            <person name="Tang S.-K."/>
        </authorList>
    </citation>
    <scope>NUCLEOTIDE SEQUENCE [LARGE SCALE GENOMIC DNA]</scope>
    <source>
        <strain evidence="5 6">YIM 96934</strain>
    </source>
</reference>
<dbReference type="AlphaFoldDB" id="A0A329QEN4"/>
<dbReference type="PIRSF" id="PIRSF037495">
    <property type="entry name" value="Opine_OX_OoxA/HcnB"/>
    <property type="match status" value="1"/>
</dbReference>
<feature type="domain" description="BFD-like [2Fe-2S]-binding" evidence="3">
    <location>
        <begin position="472"/>
        <end position="524"/>
    </location>
</feature>
<dbReference type="Proteomes" id="UP000250462">
    <property type="component" value="Unassembled WGS sequence"/>
</dbReference>
<proteinExistence type="predicted"/>
<dbReference type="GO" id="GO:0016491">
    <property type="term" value="F:oxidoreductase activity"/>
    <property type="evidence" value="ECO:0007669"/>
    <property type="project" value="UniProtKB-KW"/>
</dbReference>
<organism evidence="5 6">
    <name type="scientific">Phytoactinopolyspora halophila</name>
    <dbReference type="NCBI Taxonomy" id="1981511"/>
    <lineage>
        <taxon>Bacteria</taxon>
        <taxon>Bacillati</taxon>
        <taxon>Actinomycetota</taxon>
        <taxon>Actinomycetes</taxon>
        <taxon>Jiangellales</taxon>
        <taxon>Jiangellaceae</taxon>
        <taxon>Phytoactinopolyspora</taxon>
    </lineage>
</organism>
<dbReference type="PANTHER" id="PTHR42949:SF3">
    <property type="entry name" value="ANAEROBIC GLYCEROL-3-PHOSPHATE DEHYDROGENASE SUBUNIT B"/>
    <property type="match status" value="1"/>
</dbReference>
<dbReference type="Pfam" id="PF07992">
    <property type="entry name" value="Pyr_redox_2"/>
    <property type="match status" value="1"/>
</dbReference>
<dbReference type="PRINTS" id="PR00368">
    <property type="entry name" value="FADPNR"/>
</dbReference>
<dbReference type="CDD" id="cd19946">
    <property type="entry name" value="GlpA-like_Fer2_BFD-like"/>
    <property type="match status" value="1"/>
</dbReference>
<dbReference type="InterPro" id="IPR036188">
    <property type="entry name" value="FAD/NAD-bd_sf"/>
</dbReference>
<dbReference type="PANTHER" id="PTHR42949">
    <property type="entry name" value="ANAEROBIC GLYCEROL-3-PHOSPHATE DEHYDROGENASE SUBUNIT B"/>
    <property type="match status" value="1"/>
</dbReference>
<evidence type="ECO:0000313" key="5">
    <source>
        <dbReference type="EMBL" id="RAW10744.1"/>
    </source>
</evidence>
<protein>
    <submittedName>
        <fullName evidence="5">Pyridine nucleotide-disulfide oxidoreductase</fullName>
    </submittedName>
</protein>
<feature type="compositionally biased region" description="Basic and acidic residues" evidence="2">
    <location>
        <begin position="143"/>
        <end position="182"/>
    </location>
</feature>
<evidence type="ECO:0000313" key="6">
    <source>
        <dbReference type="Proteomes" id="UP000250462"/>
    </source>
</evidence>